<dbReference type="EMBL" id="CP133617">
    <property type="protein sequence ID" value="WMV32923.1"/>
    <property type="molecule type" value="Genomic_DNA"/>
</dbReference>
<dbReference type="Gene3D" id="3.30.420.10">
    <property type="entry name" value="Ribonuclease H-like superfamily/Ribonuclease H"/>
    <property type="match status" value="1"/>
</dbReference>
<dbReference type="PANTHER" id="PTHR45835">
    <property type="entry name" value="YALI0A06105P"/>
    <property type="match status" value="1"/>
</dbReference>
<feature type="compositionally biased region" description="Polar residues" evidence="1">
    <location>
        <begin position="194"/>
        <end position="211"/>
    </location>
</feature>
<dbReference type="PANTHER" id="PTHR45835:SF91">
    <property type="entry name" value="RETROTRANSPOSON, TY3-GYPSY SUBCLASS-LIKE PROTEIN"/>
    <property type="match status" value="1"/>
</dbReference>
<dbReference type="InterPro" id="IPR036397">
    <property type="entry name" value="RNaseH_sf"/>
</dbReference>
<evidence type="ECO:0000313" key="2">
    <source>
        <dbReference type="EMBL" id="WMV32923.1"/>
    </source>
</evidence>
<sequence>MDGQAECTIQTLEDMLRSCVIDFKGSWDNNLPLIEFSYINSYQSSIKMAPYEALYGCRCRSPTCWFNVDEAALIGPDSVHDALENVKFIRDRLKTAQSRQNSYADVRRRDLDCQVDEWDFLKVSPMKGVMIFGKKWKLSPRYRDPYKILKRVGFMDRETDHSPLTCSWTQHQPRSGGPQDLSRVVDHLTDHTSTHGGQAESTIPRRQTTGPFTGHSPDNGPW</sequence>
<reference evidence="2" key="1">
    <citation type="submission" date="2023-08" db="EMBL/GenBank/DDBJ databases">
        <title>A de novo genome assembly of Solanum verrucosum Schlechtendal, a Mexican diploid species geographically isolated from the other diploid A-genome species in potato relatives.</title>
        <authorList>
            <person name="Hosaka K."/>
        </authorList>
    </citation>
    <scope>NUCLEOTIDE SEQUENCE</scope>
    <source>
        <tissue evidence="2">Young leaves</tissue>
    </source>
</reference>
<dbReference type="GO" id="GO:0003676">
    <property type="term" value="F:nucleic acid binding"/>
    <property type="evidence" value="ECO:0007669"/>
    <property type="project" value="InterPro"/>
</dbReference>
<gene>
    <name evidence="2" type="ORF">MTR67_026308</name>
</gene>
<evidence type="ECO:0000256" key="1">
    <source>
        <dbReference type="SAM" id="MobiDB-lite"/>
    </source>
</evidence>
<dbReference type="InterPro" id="IPR012337">
    <property type="entry name" value="RNaseH-like_sf"/>
</dbReference>
<evidence type="ECO:0000313" key="3">
    <source>
        <dbReference type="Proteomes" id="UP001234989"/>
    </source>
</evidence>
<proteinExistence type="predicted"/>
<dbReference type="SUPFAM" id="SSF53098">
    <property type="entry name" value="Ribonuclease H-like"/>
    <property type="match status" value="1"/>
</dbReference>
<feature type="region of interest" description="Disordered" evidence="1">
    <location>
        <begin position="190"/>
        <end position="222"/>
    </location>
</feature>
<dbReference type="AlphaFoldDB" id="A0AAF0R1F5"/>
<organism evidence="2 3">
    <name type="scientific">Solanum verrucosum</name>
    <dbReference type="NCBI Taxonomy" id="315347"/>
    <lineage>
        <taxon>Eukaryota</taxon>
        <taxon>Viridiplantae</taxon>
        <taxon>Streptophyta</taxon>
        <taxon>Embryophyta</taxon>
        <taxon>Tracheophyta</taxon>
        <taxon>Spermatophyta</taxon>
        <taxon>Magnoliopsida</taxon>
        <taxon>eudicotyledons</taxon>
        <taxon>Gunneridae</taxon>
        <taxon>Pentapetalae</taxon>
        <taxon>asterids</taxon>
        <taxon>lamiids</taxon>
        <taxon>Solanales</taxon>
        <taxon>Solanaceae</taxon>
        <taxon>Solanoideae</taxon>
        <taxon>Solaneae</taxon>
        <taxon>Solanum</taxon>
    </lineage>
</organism>
<name>A0AAF0R1F5_SOLVR</name>
<accession>A0AAF0R1F5</accession>
<protein>
    <submittedName>
        <fullName evidence="2">Uncharacterized protein</fullName>
    </submittedName>
</protein>
<dbReference type="Proteomes" id="UP001234989">
    <property type="component" value="Chromosome 6"/>
</dbReference>
<keyword evidence="3" id="KW-1185">Reference proteome</keyword>